<evidence type="ECO:0000313" key="4">
    <source>
        <dbReference type="Proteomes" id="UP000294937"/>
    </source>
</evidence>
<feature type="coiled-coil region" evidence="1">
    <location>
        <begin position="80"/>
        <end position="107"/>
    </location>
</feature>
<keyword evidence="4" id="KW-1185">Reference proteome</keyword>
<dbReference type="Pfam" id="PF14526">
    <property type="entry name" value="Cass2"/>
    <property type="match status" value="1"/>
</dbReference>
<proteinExistence type="predicted"/>
<dbReference type="PROSITE" id="PS50937">
    <property type="entry name" value="HTH_MERR_2"/>
    <property type="match status" value="1"/>
</dbReference>
<evidence type="ECO:0000259" key="2">
    <source>
        <dbReference type="PROSITE" id="PS50937"/>
    </source>
</evidence>
<dbReference type="Pfam" id="PF13411">
    <property type="entry name" value="MerR_1"/>
    <property type="match status" value="1"/>
</dbReference>
<dbReference type="InterPro" id="IPR010499">
    <property type="entry name" value="AraC_E-bd"/>
</dbReference>
<evidence type="ECO:0000313" key="3">
    <source>
        <dbReference type="EMBL" id="TCS93839.1"/>
    </source>
</evidence>
<dbReference type="EMBL" id="SMAG01000005">
    <property type="protein sequence ID" value="TCS93839.1"/>
    <property type="molecule type" value="Genomic_DNA"/>
</dbReference>
<accession>A0A4R3L2Y2</accession>
<dbReference type="InterPro" id="IPR009061">
    <property type="entry name" value="DNA-bd_dom_put_sf"/>
</dbReference>
<gene>
    <name evidence="3" type="ORF">EDD58_10547</name>
</gene>
<dbReference type="Gene3D" id="3.20.80.10">
    <property type="entry name" value="Regulatory factor, effector binding domain"/>
    <property type="match status" value="1"/>
</dbReference>
<keyword evidence="1" id="KW-0175">Coiled coil</keyword>
<dbReference type="Proteomes" id="UP000294937">
    <property type="component" value="Unassembled WGS sequence"/>
</dbReference>
<dbReference type="RefSeq" id="WP_165875924.1">
    <property type="nucleotide sequence ID" value="NZ_SMAG01000005.1"/>
</dbReference>
<dbReference type="PANTHER" id="PTHR36444">
    <property type="entry name" value="TRANSCRIPTIONAL REGULATOR PROTEIN YOBU-RELATED"/>
    <property type="match status" value="1"/>
</dbReference>
<organism evidence="3 4">
    <name type="scientific">Hazenella coriacea</name>
    <dbReference type="NCBI Taxonomy" id="1179467"/>
    <lineage>
        <taxon>Bacteria</taxon>
        <taxon>Bacillati</taxon>
        <taxon>Bacillota</taxon>
        <taxon>Bacilli</taxon>
        <taxon>Bacillales</taxon>
        <taxon>Thermoactinomycetaceae</taxon>
        <taxon>Hazenella</taxon>
    </lineage>
</organism>
<protein>
    <submittedName>
        <fullName evidence="3">Putative transcriptional regulator YdeE</fullName>
    </submittedName>
</protein>
<dbReference type="InterPro" id="IPR000551">
    <property type="entry name" value="MerR-type_HTH_dom"/>
</dbReference>
<dbReference type="InterPro" id="IPR011256">
    <property type="entry name" value="Reg_factor_effector_dom_sf"/>
</dbReference>
<comment type="caution">
    <text evidence="3">The sequence shown here is derived from an EMBL/GenBank/DDBJ whole genome shotgun (WGS) entry which is preliminary data.</text>
</comment>
<reference evidence="3 4" key="1">
    <citation type="submission" date="2019-03" db="EMBL/GenBank/DDBJ databases">
        <title>Genomic Encyclopedia of Type Strains, Phase IV (KMG-IV): sequencing the most valuable type-strain genomes for metagenomic binning, comparative biology and taxonomic classification.</title>
        <authorList>
            <person name="Goeker M."/>
        </authorList>
    </citation>
    <scope>NUCLEOTIDE SEQUENCE [LARGE SCALE GENOMIC DNA]</scope>
    <source>
        <strain evidence="3 4">DSM 45707</strain>
    </source>
</reference>
<dbReference type="Gene3D" id="1.10.1660.10">
    <property type="match status" value="1"/>
</dbReference>
<sequence length="268" mass="30948">MLTIGQMARIFNISTKTLRHYETIGLFSPSKIGDNLYRYYQSNQISVLRNILFLRSLGMGLEQIRELEQSGSMKNPRVIKVHLEGHAERIQQEINRLQNQLDQVLEMMNHITLVGGMYMKPRIVTLEEFTVVGMEYSSITSEGTIGELWDRFIPHEDEIKNRVNPQVSYGVCHFLGDDEFAYVAGFEAPADDLPPGMISKQIPTQKYAVFTHVGSVDQISKTFEKVFEFWLPQNQLEPVRGIDLEVYDERFLGPFHEQSEVDLYIPIR</sequence>
<evidence type="ECO:0000256" key="1">
    <source>
        <dbReference type="SAM" id="Coils"/>
    </source>
</evidence>
<dbReference type="PANTHER" id="PTHR36444:SF2">
    <property type="entry name" value="TRANSCRIPTIONAL REGULATOR PROTEIN YOBU-RELATED"/>
    <property type="match status" value="1"/>
</dbReference>
<dbReference type="SUPFAM" id="SSF46955">
    <property type="entry name" value="Putative DNA-binding domain"/>
    <property type="match status" value="1"/>
</dbReference>
<dbReference type="GO" id="GO:0003677">
    <property type="term" value="F:DNA binding"/>
    <property type="evidence" value="ECO:0007669"/>
    <property type="project" value="InterPro"/>
</dbReference>
<name>A0A4R3L2Y2_9BACL</name>
<dbReference type="InterPro" id="IPR029441">
    <property type="entry name" value="Cass2"/>
</dbReference>
<dbReference type="SMART" id="SM00871">
    <property type="entry name" value="AraC_E_bind"/>
    <property type="match status" value="1"/>
</dbReference>
<dbReference type="InterPro" id="IPR053182">
    <property type="entry name" value="YobU-like_regulator"/>
</dbReference>
<dbReference type="SUPFAM" id="SSF55136">
    <property type="entry name" value="Probable bacterial effector-binding domain"/>
    <property type="match status" value="1"/>
</dbReference>
<feature type="domain" description="HTH merR-type" evidence="2">
    <location>
        <begin position="1"/>
        <end position="70"/>
    </location>
</feature>
<dbReference type="SMART" id="SM00422">
    <property type="entry name" value="HTH_MERR"/>
    <property type="match status" value="1"/>
</dbReference>
<dbReference type="GO" id="GO:0006355">
    <property type="term" value="P:regulation of DNA-templated transcription"/>
    <property type="evidence" value="ECO:0007669"/>
    <property type="project" value="InterPro"/>
</dbReference>
<dbReference type="AlphaFoldDB" id="A0A4R3L2Y2"/>